<dbReference type="GO" id="GO:0033540">
    <property type="term" value="P:fatty acid beta-oxidation using acyl-CoA oxidase"/>
    <property type="evidence" value="ECO:0007669"/>
    <property type="project" value="UniProtKB-UniPathway"/>
</dbReference>
<reference evidence="19 20" key="1">
    <citation type="submission" date="2018-11" db="EMBL/GenBank/DDBJ databases">
        <title>Genome sequence of Apiotrichum porosum DSM 27194.</title>
        <authorList>
            <person name="Aliyu H."/>
            <person name="Gorte O."/>
            <person name="Ochsenreither K."/>
        </authorList>
    </citation>
    <scope>NUCLEOTIDE SEQUENCE [LARGE SCALE GENOMIC DNA]</scope>
    <source>
        <strain evidence="19 20">DSM 27194</strain>
    </source>
</reference>
<dbReference type="Pfam" id="PF02770">
    <property type="entry name" value="Acyl-CoA_dh_M"/>
    <property type="match status" value="1"/>
</dbReference>
<dbReference type="InterPro" id="IPR002655">
    <property type="entry name" value="Acyl-CoA_oxidase_C"/>
</dbReference>
<sequence>MTAPTWVRDLLPPKVAGPDLLAAERAGSVVDAAAIANMLYGPDVLAMRSRVEATLIAQHFDDKLEALPSLGRMHKIEQSLARGKSLKHLRKVHSWSPEEYSYSSTASGEMNVYGLHDKAFIKCLTDQTTDEQKAAFLVPAQQDKIIGCYAQTELSHGSNVRGLETTATWSPHDQTFVVHSPSLTASKWWIGTMGRTANHALVMAQLIVKGKNYGPHTFVVPIRDLATHEPLEGVYVGDIGPKFGYSSMDNGFALFNNVKIPYINMLARFQFVDPQTSEYKRRGSQALVYGGMTFLRVGIAADAATTLARAVTIAIRYAAIRQQFADEDSASQAETSVLNYSMVQYRLLPLIGTAYGLQFAAEGLRGLYGRYDSLLGGGDQAGAEALLAELHVQSCALKSHGTTISVEGIETARRACGGHGYSHYSGIGHLYSEMLPSVTYEGDNYMLTKQVARALIKGAKAKSAMFADYNPSAKFDFAKDVDIIKAYGHRVAFQTFQIIRLRDTGSTWNALLIPFWRLCTAYAQFIIVREFHDALARLPAAGVPTQTSAVLADLFRLHALTTFDNYASEFADAQAVPAALRDGVSRQKAIADLLSKIRPHAVNLMDGWAFSDLVLNSSLGRSDGKAYESMFRRAAANPVNTLTFDPRPESSVLIKSRQAVAKL</sequence>
<dbReference type="Proteomes" id="UP000279236">
    <property type="component" value="Unassembled WGS sequence"/>
</dbReference>
<gene>
    <name evidence="19" type="primary">POX1_2</name>
    <name evidence="19" type="ORF">EHS24_003644</name>
</gene>
<dbReference type="OrthoDB" id="538336at2759"/>
<dbReference type="RefSeq" id="XP_028472480.1">
    <property type="nucleotide sequence ID" value="XM_028619306.1"/>
</dbReference>
<dbReference type="GeneID" id="39588187"/>
<feature type="domain" description="Acyl-CoA oxidase/dehydrogenase middle" evidence="16">
    <location>
        <begin position="148"/>
        <end position="258"/>
    </location>
</feature>
<dbReference type="PANTHER" id="PTHR10909">
    <property type="entry name" value="ELECTRON TRANSPORT OXIDOREDUCTASE"/>
    <property type="match status" value="1"/>
</dbReference>
<keyword evidence="10" id="KW-0443">Lipid metabolism</keyword>
<dbReference type="GO" id="GO:0071949">
    <property type="term" value="F:FAD binding"/>
    <property type="evidence" value="ECO:0007669"/>
    <property type="project" value="InterPro"/>
</dbReference>
<feature type="binding site" evidence="14">
    <location>
        <position position="152"/>
    </location>
    <ligand>
        <name>FAD</name>
        <dbReference type="ChEBI" id="CHEBI:57692"/>
    </ligand>
</feature>
<organism evidence="19 20">
    <name type="scientific">Apiotrichum porosum</name>
    <dbReference type="NCBI Taxonomy" id="105984"/>
    <lineage>
        <taxon>Eukaryota</taxon>
        <taxon>Fungi</taxon>
        <taxon>Dikarya</taxon>
        <taxon>Basidiomycota</taxon>
        <taxon>Agaricomycotina</taxon>
        <taxon>Tremellomycetes</taxon>
        <taxon>Trichosporonales</taxon>
        <taxon>Trichosporonaceae</taxon>
        <taxon>Apiotrichum</taxon>
    </lineage>
</organism>
<dbReference type="InterPro" id="IPR046373">
    <property type="entry name" value="Acyl-CoA_Oxase/DH_mid-dom_sf"/>
</dbReference>
<evidence type="ECO:0000313" key="20">
    <source>
        <dbReference type="Proteomes" id="UP000279236"/>
    </source>
</evidence>
<evidence type="ECO:0000256" key="8">
    <source>
        <dbReference type="ARBA" id="ARBA00022832"/>
    </source>
</evidence>
<dbReference type="Gene3D" id="1.10.540.10">
    <property type="entry name" value="Acyl-CoA dehydrogenase/oxidase, N-terminal domain"/>
    <property type="match status" value="1"/>
</dbReference>
<feature type="domain" description="Acyl-CoA oxidase C-terminal" evidence="15">
    <location>
        <begin position="483"/>
        <end position="641"/>
    </location>
</feature>
<dbReference type="GO" id="GO:0055088">
    <property type="term" value="P:lipid homeostasis"/>
    <property type="evidence" value="ECO:0007669"/>
    <property type="project" value="TreeGrafter"/>
</dbReference>
<dbReference type="SUPFAM" id="SSF56645">
    <property type="entry name" value="Acyl-CoA dehydrogenase NM domain-like"/>
    <property type="match status" value="1"/>
</dbReference>
<dbReference type="SUPFAM" id="SSF47203">
    <property type="entry name" value="Acyl-CoA dehydrogenase C-terminal domain-like"/>
    <property type="match status" value="2"/>
</dbReference>
<dbReference type="STRING" id="105984.A0A427XF08"/>
<comment type="catalytic activity">
    <reaction evidence="1">
        <text>a 2,3-saturated acyl-CoA + O2 = a (2E)-enoyl-CoA + H2O2</text>
        <dbReference type="Rhea" id="RHEA:38959"/>
        <dbReference type="ChEBI" id="CHEBI:15379"/>
        <dbReference type="ChEBI" id="CHEBI:16240"/>
        <dbReference type="ChEBI" id="CHEBI:58856"/>
        <dbReference type="ChEBI" id="CHEBI:65111"/>
        <dbReference type="EC" id="1.3.3.6"/>
    </reaction>
</comment>
<evidence type="ECO:0000256" key="10">
    <source>
        <dbReference type="ARBA" id="ARBA00023098"/>
    </source>
</evidence>
<dbReference type="InterPro" id="IPR006091">
    <property type="entry name" value="Acyl-CoA_Oxase/DH_mid-dom"/>
</dbReference>
<evidence type="ECO:0000256" key="12">
    <source>
        <dbReference type="PIRNR" id="PIRNR000168"/>
    </source>
</evidence>
<keyword evidence="11" id="KW-0576">Peroxisome</keyword>
<dbReference type="Pfam" id="PF14749">
    <property type="entry name" value="Acyl-CoA_ox_N"/>
    <property type="match status" value="1"/>
</dbReference>
<dbReference type="GO" id="GO:0003997">
    <property type="term" value="F:acyl-CoA oxidase activity"/>
    <property type="evidence" value="ECO:0007669"/>
    <property type="project" value="UniProtKB-EC"/>
</dbReference>
<evidence type="ECO:0000259" key="17">
    <source>
        <dbReference type="Pfam" id="PF14749"/>
    </source>
</evidence>
<evidence type="ECO:0000259" key="15">
    <source>
        <dbReference type="Pfam" id="PF01756"/>
    </source>
</evidence>
<keyword evidence="7 12" id="KW-0274">FAD</keyword>
<keyword evidence="20" id="KW-1185">Reference proteome</keyword>
<dbReference type="UniPathway" id="UPA00661"/>
<dbReference type="Pfam" id="PF22924">
    <property type="entry name" value="ACOX_C_alpha1"/>
    <property type="match status" value="1"/>
</dbReference>
<evidence type="ECO:0000259" key="18">
    <source>
        <dbReference type="Pfam" id="PF22924"/>
    </source>
</evidence>
<comment type="similarity">
    <text evidence="5 12">Belongs to the acyl-CoA oxidase family.</text>
</comment>
<dbReference type="FunFam" id="2.40.110.10:FF:000003">
    <property type="entry name" value="Acyl-coenzyme A oxidase"/>
    <property type="match status" value="1"/>
</dbReference>
<evidence type="ECO:0000256" key="14">
    <source>
        <dbReference type="PIRSR" id="PIRSR000168-2"/>
    </source>
</evidence>
<protein>
    <recommendedName>
        <fullName evidence="12">Acyl-coenzyme A oxidase</fullName>
    </recommendedName>
</protein>
<dbReference type="EMBL" id="RSCE01000017">
    <property type="protein sequence ID" value="RSH77333.1"/>
    <property type="molecule type" value="Genomic_DNA"/>
</dbReference>
<evidence type="ECO:0000256" key="13">
    <source>
        <dbReference type="PIRSR" id="PIRSR000168-1"/>
    </source>
</evidence>
<evidence type="ECO:0000256" key="9">
    <source>
        <dbReference type="ARBA" id="ARBA00023002"/>
    </source>
</evidence>
<dbReference type="AlphaFoldDB" id="A0A427XF08"/>
<feature type="binding site" evidence="14">
    <location>
        <position position="191"/>
    </location>
    <ligand>
        <name>FAD</name>
        <dbReference type="ChEBI" id="CHEBI:57692"/>
    </ligand>
</feature>
<comment type="pathway">
    <text evidence="4">Lipid metabolism; peroxisomal fatty acid beta-oxidation.</text>
</comment>
<evidence type="ECO:0000256" key="11">
    <source>
        <dbReference type="ARBA" id="ARBA00023140"/>
    </source>
</evidence>
<dbReference type="InterPro" id="IPR055060">
    <property type="entry name" value="ACOX_C_alpha1"/>
</dbReference>
<comment type="cofactor">
    <cofactor evidence="2">
        <name>FAD</name>
        <dbReference type="ChEBI" id="CHEBI:57692"/>
    </cofactor>
</comment>
<dbReference type="PIRSF" id="PIRSF000168">
    <property type="entry name" value="Acyl-CoA_oxidase"/>
    <property type="match status" value="1"/>
</dbReference>
<dbReference type="InterPro" id="IPR012258">
    <property type="entry name" value="Acyl-CoA_oxidase"/>
</dbReference>
<accession>A0A427XF08</accession>
<evidence type="ECO:0000256" key="5">
    <source>
        <dbReference type="ARBA" id="ARBA00006288"/>
    </source>
</evidence>
<dbReference type="InterPro" id="IPR009100">
    <property type="entry name" value="AcylCoA_DH/oxidase_NM_dom_sf"/>
</dbReference>
<dbReference type="InterPro" id="IPR036250">
    <property type="entry name" value="AcylCo_DH-like_C"/>
</dbReference>
<dbReference type="GO" id="GO:0005504">
    <property type="term" value="F:fatty acid binding"/>
    <property type="evidence" value="ECO:0007669"/>
    <property type="project" value="TreeGrafter"/>
</dbReference>
<evidence type="ECO:0000256" key="1">
    <source>
        <dbReference type="ARBA" id="ARBA00001201"/>
    </source>
</evidence>
<proteinExistence type="inferred from homology"/>
<evidence type="ECO:0000256" key="7">
    <source>
        <dbReference type="ARBA" id="ARBA00022827"/>
    </source>
</evidence>
<dbReference type="Pfam" id="PF01756">
    <property type="entry name" value="ACOX"/>
    <property type="match status" value="1"/>
</dbReference>
<feature type="active site" description="Proton acceptor" evidence="13">
    <location>
        <position position="441"/>
    </location>
</feature>
<feature type="domain" description="Acyl-coenzyme A oxidase N-terminal" evidence="17">
    <location>
        <begin position="34"/>
        <end position="146"/>
    </location>
</feature>
<evidence type="ECO:0000259" key="16">
    <source>
        <dbReference type="Pfam" id="PF02770"/>
    </source>
</evidence>
<dbReference type="InterPro" id="IPR029320">
    <property type="entry name" value="Acyl-CoA_ox_N"/>
</dbReference>
<dbReference type="Gene3D" id="2.40.110.10">
    <property type="entry name" value="Butyryl-CoA Dehydrogenase, subunit A, domain 2"/>
    <property type="match status" value="1"/>
</dbReference>
<keyword evidence="6 12" id="KW-0285">Flavoprotein</keyword>
<evidence type="ECO:0000256" key="2">
    <source>
        <dbReference type="ARBA" id="ARBA00001974"/>
    </source>
</evidence>
<keyword evidence="9" id="KW-0560">Oxidoreductase</keyword>
<dbReference type="GO" id="GO:0005777">
    <property type="term" value="C:peroxisome"/>
    <property type="evidence" value="ECO:0007669"/>
    <property type="project" value="UniProtKB-SubCell"/>
</dbReference>
<keyword evidence="8" id="KW-0276">Fatty acid metabolism</keyword>
<comment type="subcellular location">
    <subcellularLocation>
        <location evidence="3">Peroxisome</location>
    </subcellularLocation>
</comment>
<evidence type="ECO:0000313" key="19">
    <source>
        <dbReference type="EMBL" id="RSH77333.1"/>
    </source>
</evidence>
<evidence type="ECO:0000256" key="3">
    <source>
        <dbReference type="ARBA" id="ARBA00004275"/>
    </source>
</evidence>
<evidence type="ECO:0000256" key="4">
    <source>
        <dbReference type="ARBA" id="ARBA00004846"/>
    </source>
</evidence>
<evidence type="ECO:0000256" key="6">
    <source>
        <dbReference type="ARBA" id="ARBA00022630"/>
    </source>
</evidence>
<dbReference type="PANTHER" id="PTHR10909:SF250">
    <property type="entry name" value="PEROXISOMAL ACYL-COENZYME A OXIDASE 1"/>
    <property type="match status" value="1"/>
</dbReference>
<dbReference type="FunFam" id="1.20.140.10:FF:000015">
    <property type="entry name" value="Acyl-coenzyme A oxidase"/>
    <property type="match status" value="1"/>
</dbReference>
<feature type="domain" description="Acyl-CoA oxidase C-alpha1" evidence="18">
    <location>
        <begin position="289"/>
        <end position="456"/>
    </location>
</feature>
<comment type="caution">
    <text evidence="19">The sequence shown here is derived from an EMBL/GenBank/DDBJ whole genome shotgun (WGS) entry which is preliminary data.</text>
</comment>
<name>A0A427XF08_9TREE</name>
<dbReference type="InterPro" id="IPR037069">
    <property type="entry name" value="AcylCoA_DH/ox_N_sf"/>
</dbReference>
<dbReference type="Gene3D" id="1.20.140.10">
    <property type="entry name" value="Butyryl-CoA Dehydrogenase, subunit A, domain 3"/>
    <property type="match status" value="2"/>
</dbReference>